<dbReference type="EMBL" id="JAGKQM010000008">
    <property type="protein sequence ID" value="KAH0914604.1"/>
    <property type="molecule type" value="Genomic_DNA"/>
</dbReference>
<name>A0ABQ8CBZ8_BRANA</name>
<dbReference type="Proteomes" id="UP000824890">
    <property type="component" value="Unassembled WGS sequence"/>
</dbReference>
<protein>
    <submittedName>
        <fullName evidence="1">Uncharacterized protein</fullName>
    </submittedName>
</protein>
<comment type="caution">
    <text evidence="1">The sequence shown here is derived from an EMBL/GenBank/DDBJ whole genome shotgun (WGS) entry which is preliminary data.</text>
</comment>
<evidence type="ECO:0000313" key="1">
    <source>
        <dbReference type="EMBL" id="KAH0914604.1"/>
    </source>
</evidence>
<proteinExistence type="predicted"/>
<keyword evidence="2" id="KW-1185">Reference proteome</keyword>
<accession>A0ABQ8CBZ8</accession>
<sequence length="27" mass="3350">YELRCLLPQFDAWNRSLSIRRNLESIR</sequence>
<reference evidence="1 2" key="1">
    <citation type="submission" date="2021-05" db="EMBL/GenBank/DDBJ databases">
        <title>Genome Assembly of Synthetic Allotetraploid Brassica napus Reveals Homoeologous Exchanges between Subgenomes.</title>
        <authorList>
            <person name="Davis J.T."/>
        </authorList>
    </citation>
    <scope>NUCLEOTIDE SEQUENCE [LARGE SCALE GENOMIC DNA]</scope>
    <source>
        <strain evidence="2">cv. Da-Ae</strain>
        <tissue evidence="1">Seedling</tissue>
    </source>
</reference>
<organism evidence="1 2">
    <name type="scientific">Brassica napus</name>
    <name type="common">Rape</name>
    <dbReference type="NCBI Taxonomy" id="3708"/>
    <lineage>
        <taxon>Eukaryota</taxon>
        <taxon>Viridiplantae</taxon>
        <taxon>Streptophyta</taxon>
        <taxon>Embryophyta</taxon>
        <taxon>Tracheophyta</taxon>
        <taxon>Spermatophyta</taxon>
        <taxon>Magnoliopsida</taxon>
        <taxon>eudicotyledons</taxon>
        <taxon>Gunneridae</taxon>
        <taxon>Pentapetalae</taxon>
        <taxon>rosids</taxon>
        <taxon>malvids</taxon>
        <taxon>Brassicales</taxon>
        <taxon>Brassicaceae</taxon>
        <taxon>Brassiceae</taxon>
        <taxon>Brassica</taxon>
    </lineage>
</organism>
<evidence type="ECO:0000313" key="2">
    <source>
        <dbReference type="Proteomes" id="UP000824890"/>
    </source>
</evidence>
<gene>
    <name evidence="1" type="ORF">HID58_029050</name>
</gene>
<feature type="non-terminal residue" evidence="1">
    <location>
        <position position="1"/>
    </location>
</feature>